<accession>A0A345NLG2</accession>
<dbReference type="PANTHER" id="PTHR30458:SF0">
    <property type="entry name" value="1,2-PHENYLACETYL-COA EPOXIDASE, SUBUNIT C"/>
    <property type="match status" value="1"/>
</dbReference>
<dbReference type="InterPro" id="IPR009078">
    <property type="entry name" value="Ferritin-like_SF"/>
</dbReference>
<dbReference type="Proteomes" id="UP000253790">
    <property type="component" value="Chromosome"/>
</dbReference>
<keyword evidence="3" id="KW-1185">Reference proteome</keyword>
<dbReference type="EMBL" id="CP031229">
    <property type="protein sequence ID" value="AXH95870.1"/>
    <property type="molecule type" value="Genomic_DNA"/>
</dbReference>
<dbReference type="InterPro" id="IPR012347">
    <property type="entry name" value="Ferritin-like"/>
</dbReference>
<dbReference type="PIRSF" id="PIRSF037834">
    <property type="entry name" value="PA_CoA_Oase3"/>
    <property type="match status" value="1"/>
</dbReference>
<dbReference type="SUPFAM" id="SSF47240">
    <property type="entry name" value="Ferritin-like"/>
    <property type="match status" value="1"/>
</dbReference>
<dbReference type="GO" id="GO:0005829">
    <property type="term" value="C:cytosol"/>
    <property type="evidence" value="ECO:0007669"/>
    <property type="project" value="TreeGrafter"/>
</dbReference>
<dbReference type="GO" id="GO:0010124">
    <property type="term" value="P:phenylacetate catabolic process"/>
    <property type="evidence" value="ECO:0007669"/>
    <property type="project" value="InterPro"/>
</dbReference>
<gene>
    <name evidence="2" type="primary">paaI</name>
    <name evidence="2" type="ORF">DV701_06775</name>
</gene>
<evidence type="ECO:0000313" key="2">
    <source>
        <dbReference type="EMBL" id="AXH95870.1"/>
    </source>
</evidence>
<proteinExistence type="predicted"/>
<evidence type="ECO:0000313" key="3">
    <source>
        <dbReference type="Proteomes" id="UP000253790"/>
    </source>
</evidence>
<dbReference type="Gene3D" id="1.20.1260.10">
    <property type="match status" value="1"/>
</dbReference>
<evidence type="ECO:0000256" key="1">
    <source>
        <dbReference type="SAM" id="MobiDB-lite"/>
    </source>
</evidence>
<feature type="region of interest" description="Disordered" evidence="1">
    <location>
        <begin position="1"/>
        <end position="25"/>
    </location>
</feature>
<dbReference type="NCBIfam" id="TIGR02158">
    <property type="entry name" value="PA_CoA_Oxy3"/>
    <property type="match status" value="1"/>
</dbReference>
<reference evidence="2 3" key="1">
    <citation type="submission" date="2018-07" db="EMBL/GenBank/DDBJ databases">
        <title>Complete genome sequencing of Ornithinimicrobium sp. AMA3305.</title>
        <authorList>
            <person name="Bae J.-W."/>
        </authorList>
    </citation>
    <scope>NUCLEOTIDE SEQUENCE [LARGE SCALE GENOMIC DNA]</scope>
    <source>
        <strain evidence="2 3">AMA3305</strain>
    </source>
</reference>
<dbReference type="Pfam" id="PF05138">
    <property type="entry name" value="PaaA_PaaC"/>
    <property type="match status" value="1"/>
</dbReference>
<organism evidence="2 3">
    <name type="scientific">Ornithinimicrobium avium</name>
    <dbReference type="NCBI Taxonomy" id="2283195"/>
    <lineage>
        <taxon>Bacteria</taxon>
        <taxon>Bacillati</taxon>
        <taxon>Actinomycetota</taxon>
        <taxon>Actinomycetes</taxon>
        <taxon>Micrococcales</taxon>
        <taxon>Ornithinimicrobiaceae</taxon>
        <taxon>Ornithinimicrobium</taxon>
    </lineage>
</organism>
<dbReference type="InterPro" id="IPR007814">
    <property type="entry name" value="PaaA_PaaC"/>
</dbReference>
<dbReference type="RefSeq" id="WP_114927635.1">
    <property type="nucleotide sequence ID" value="NZ_CP031229.1"/>
</dbReference>
<sequence length="274" mass="30186">MSAPTHDYSGATVAAPREAPEPDARGQHAAYLLSLGDDALIYAQRLGEWMTHAPQIEEDMALGNVGLDLLGQGRALLTRAGEVEGQGRDEDALAMLRDEREFRNVHLVEQPRGDFGQEMARMLWFASYQHELYSALLGSADETLAGVAQKAVKEVDYHRDHATQWVLRLGDGTELSHERMQAALDWVHPYVAELGEDFAAARWASEQGVGVLPSTLTDAVNSYVCGVVEHATLTMPEQPRWRARGGREGVHSEPMGFLLAELQHIARSHPGATW</sequence>
<dbReference type="InterPro" id="IPR052703">
    <property type="entry name" value="Aromatic_CoA_ox/epox"/>
</dbReference>
<dbReference type="PANTHER" id="PTHR30458">
    <property type="entry name" value="PHENYLACETIC ACID DEGRADATION PROTEIN PAA"/>
    <property type="match status" value="1"/>
</dbReference>
<dbReference type="AlphaFoldDB" id="A0A345NLG2"/>
<name>A0A345NLG2_9MICO</name>
<protein>
    <submittedName>
        <fullName evidence="2">Phenylacetate-CoA oxygenase subunit PaaI</fullName>
    </submittedName>
</protein>
<dbReference type="KEGG" id="orn:DV701_06775"/>
<dbReference type="OrthoDB" id="9789947at2"/>
<dbReference type="InterPro" id="IPR011882">
    <property type="entry name" value="PaaC"/>
</dbReference>